<organism evidence="1 2">
    <name type="scientific">Thorsellia kenyensis</name>
    <dbReference type="NCBI Taxonomy" id="1549888"/>
    <lineage>
        <taxon>Bacteria</taxon>
        <taxon>Pseudomonadati</taxon>
        <taxon>Pseudomonadota</taxon>
        <taxon>Gammaproteobacteria</taxon>
        <taxon>Enterobacterales</taxon>
        <taxon>Thorselliaceae</taxon>
        <taxon>Thorsellia</taxon>
    </lineage>
</organism>
<gene>
    <name evidence="1" type="ORF">ACFFIT_09085</name>
</gene>
<evidence type="ECO:0000313" key="1">
    <source>
        <dbReference type="EMBL" id="MFC0180228.1"/>
    </source>
</evidence>
<dbReference type="RefSeq" id="WP_385877340.1">
    <property type="nucleotide sequence ID" value="NZ_JBHLXE010000096.1"/>
</dbReference>
<dbReference type="Proteomes" id="UP001589758">
    <property type="component" value="Unassembled WGS sequence"/>
</dbReference>
<proteinExistence type="predicted"/>
<protein>
    <submittedName>
        <fullName evidence="1">Uncharacterized protein</fullName>
    </submittedName>
</protein>
<dbReference type="EMBL" id="JBHLXE010000096">
    <property type="protein sequence ID" value="MFC0180228.1"/>
    <property type="molecule type" value="Genomic_DNA"/>
</dbReference>
<accession>A0ABV6CB63</accession>
<comment type="caution">
    <text evidence="1">The sequence shown here is derived from an EMBL/GenBank/DDBJ whole genome shotgun (WGS) entry which is preliminary data.</text>
</comment>
<sequence length="424" mass="48494">MYSWGLLAPEQLSSFRRKRSLGLNAVIQDYNEKAVPGVASIWYAKQVLICVLGIVVAERVNQSSKKRVSNIEVTNAIEALAFKISMLSNSNQGDARIRGITKLANKEEELFTYKEVTKKGFYLVQPMRMSIGQALLSLEFAKSGSTRFNTFSPTDLAKEFIDKEDTENMLNTLVNWVAVGSEPFKNLKAKKNQLLNVLQPLSNSARLFLKDVLNRNTMSSFQHDPRRKNVLKWVEHLKKNPQKIDLGKDTNEFLSVEHWKHIKQATHFNELKITALAILNNIERFIGNKESSGIKIETLLTNQLNDLITLLSEGAKKFLKNENIHKDAKNFCLECIQITSNQEKITFIKRLIERDNSTLVISGDLVKPGEAFEVKMVNDDQPQEQDEFKYGIFPNYIPYRLINMYLLNLDFANELTDKLKDEAN</sequence>
<keyword evidence="2" id="KW-1185">Reference proteome</keyword>
<reference evidence="1 2" key="1">
    <citation type="submission" date="2024-09" db="EMBL/GenBank/DDBJ databases">
        <authorList>
            <person name="Sun Q."/>
            <person name="Mori K."/>
        </authorList>
    </citation>
    <scope>NUCLEOTIDE SEQUENCE [LARGE SCALE GENOMIC DNA]</scope>
    <source>
        <strain evidence="1 2">CCM 8545</strain>
    </source>
</reference>
<evidence type="ECO:0000313" key="2">
    <source>
        <dbReference type="Proteomes" id="UP001589758"/>
    </source>
</evidence>
<name>A0ABV6CB63_9GAMM</name>